<dbReference type="PANTHER" id="PTHR17224:SF1">
    <property type="entry name" value="PEPTIDYL-TRNA HYDROLASE"/>
    <property type="match status" value="1"/>
</dbReference>
<comment type="catalytic activity">
    <reaction evidence="6 8 9">
        <text>an N-acyl-L-alpha-aminoacyl-tRNA + H2O = an N-acyl-L-amino acid + a tRNA + H(+)</text>
        <dbReference type="Rhea" id="RHEA:54448"/>
        <dbReference type="Rhea" id="RHEA-COMP:10123"/>
        <dbReference type="Rhea" id="RHEA-COMP:13883"/>
        <dbReference type="ChEBI" id="CHEBI:15377"/>
        <dbReference type="ChEBI" id="CHEBI:15378"/>
        <dbReference type="ChEBI" id="CHEBI:59874"/>
        <dbReference type="ChEBI" id="CHEBI:78442"/>
        <dbReference type="ChEBI" id="CHEBI:138191"/>
        <dbReference type="EC" id="3.1.1.29"/>
    </reaction>
</comment>
<comment type="subunit">
    <text evidence="8">Monomer.</text>
</comment>
<dbReference type="GO" id="GO:0000049">
    <property type="term" value="F:tRNA binding"/>
    <property type="evidence" value="ECO:0007669"/>
    <property type="project" value="UniProtKB-UniRule"/>
</dbReference>
<comment type="subcellular location">
    <subcellularLocation>
        <location evidence="8">Cytoplasm</location>
    </subcellularLocation>
</comment>
<dbReference type="Pfam" id="PF01195">
    <property type="entry name" value="Pept_tRNA_hydro"/>
    <property type="match status" value="1"/>
</dbReference>
<evidence type="ECO:0000256" key="1">
    <source>
        <dbReference type="ARBA" id="ARBA00013260"/>
    </source>
</evidence>
<dbReference type="SUPFAM" id="SSF53178">
    <property type="entry name" value="Peptidyl-tRNA hydrolase-like"/>
    <property type="match status" value="1"/>
</dbReference>
<dbReference type="FunFam" id="3.40.50.1470:FF:000001">
    <property type="entry name" value="Peptidyl-tRNA hydrolase"/>
    <property type="match status" value="1"/>
</dbReference>
<evidence type="ECO:0000313" key="11">
    <source>
        <dbReference type="EMBL" id="MBD1372463.1"/>
    </source>
</evidence>
<comment type="function">
    <text evidence="8">Catalyzes the release of premature peptidyl moieties from peptidyl-tRNA molecules trapped in stalled 50S ribosomal subunits, and thus maintains levels of free tRNAs and 50S ribosomes.</text>
</comment>
<dbReference type="EC" id="3.1.1.29" evidence="1 8"/>
<evidence type="ECO:0000256" key="10">
    <source>
        <dbReference type="RuleBase" id="RU004320"/>
    </source>
</evidence>
<dbReference type="PROSITE" id="PS01195">
    <property type="entry name" value="PEPT_TRNA_HYDROL_1"/>
    <property type="match status" value="1"/>
</dbReference>
<comment type="caution">
    <text evidence="11">The sequence shown here is derived from an EMBL/GenBank/DDBJ whole genome shotgun (WGS) entry which is preliminary data.</text>
</comment>
<dbReference type="Proteomes" id="UP000661691">
    <property type="component" value="Unassembled WGS sequence"/>
</dbReference>
<feature type="active site" description="Proton acceptor" evidence="8">
    <location>
        <position position="19"/>
    </location>
</feature>
<evidence type="ECO:0000256" key="9">
    <source>
        <dbReference type="RuleBase" id="RU000673"/>
    </source>
</evidence>
<organism evidence="11 12">
    <name type="scientific">Polycladospora coralii</name>
    <dbReference type="NCBI Taxonomy" id="2771432"/>
    <lineage>
        <taxon>Bacteria</taxon>
        <taxon>Bacillati</taxon>
        <taxon>Bacillota</taxon>
        <taxon>Bacilli</taxon>
        <taxon>Bacillales</taxon>
        <taxon>Thermoactinomycetaceae</taxon>
        <taxon>Polycladospora</taxon>
    </lineage>
</organism>
<keyword evidence="12" id="KW-1185">Reference proteome</keyword>
<dbReference type="InterPro" id="IPR001328">
    <property type="entry name" value="Pept_tRNA_hydro"/>
</dbReference>
<dbReference type="EMBL" id="JACXAH010000010">
    <property type="protein sequence ID" value="MBD1372463.1"/>
    <property type="molecule type" value="Genomic_DNA"/>
</dbReference>
<reference evidence="11" key="1">
    <citation type="submission" date="2020-09" db="EMBL/GenBank/DDBJ databases">
        <title>A novel bacterium of genus Hazenella, isolated from South China Sea.</title>
        <authorList>
            <person name="Huang H."/>
            <person name="Mo K."/>
            <person name="Hu Y."/>
        </authorList>
    </citation>
    <scope>NUCLEOTIDE SEQUENCE</scope>
    <source>
        <strain evidence="11">IB182357</strain>
    </source>
</reference>
<dbReference type="Gene3D" id="3.40.50.1470">
    <property type="entry name" value="Peptidyl-tRNA hydrolase"/>
    <property type="match status" value="1"/>
</dbReference>
<feature type="binding site" evidence="8">
    <location>
        <position position="64"/>
    </location>
    <ligand>
        <name>tRNA</name>
        <dbReference type="ChEBI" id="CHEBI:17843"/>
    </ligand>
</feature>
<evidence type="ECO:0000256" key="7">
    <source>
        <dbReference type="ARBA" id="ARBA00050038"/>
    </source>
</evidence>
<dbReference type="HAMAP" id="MF_00083">
    <property type="entry name" value="Pept_tRNA_hydro_bact"/>
    <property type="match status" value="1"/>
</dbReference>
<gene>
    <name evidence="8" type="primary">pth</name>
    <name evidence="11" type="ORF">IC620_08845</name>
</gene>
<sequence length="188" mass="21111">MKLIVGLGNPGFKYAKTRHNLGFWVIDQLSDIWEIPLQKERWKAEIGEGFVQGEKVILMKPQTYMNLSGEAVLPAVEWLKLNIDEVCVVCDDVDLPVGQIRLRMKGSSGGNNGLKSIIHHLGTDQFKRIKLGIGRPTGRISVPDYVLGMFPPEEMDDVYDAVDRSCEALKVWLGSSFNMAMNQYNKKG</sequence>
<dbReference type="PANTHER" id="PTHR17224">
    <property type="entry name" value="PEPTIDYL-TRNA HYDROLASE"/>
    <property type="match status" value="1"/>
</dbReference>
<dbReference type="CDD" id="cd00462">
    <property type="entry name" value="PTH"/>
    <property type="match status" value="1"/>
</dbReference>
<dbReference type="GO" id="GO:0006515">
    <property type="term" value="P:protein quality control for misfolded or incompletely synthesized proteins"/>
    <property type="evidence" value="ECO:0007669"/>
    <property type="project" value="UniProtKB-UniRule"/>
</dbReference>
<comment type="function">
    <text evidence="8">Hydrolyzes ribosome-free peptidyl-tRNAs (with 1 or more amino acids incorporated), which drop off the ribosome during protein synthesis, or as a result of ribosome stalling.</text>
</comment>
<feature type="binding site" evidence="8">
    <location>
        <position position="66"/>
    </location>
    <ligand>
        <name>tRNA</name>
        <dbReference type="ChEBI" id="CHEBI:17843"/>
    </ligand>
</feature>
<dbReference type="NCBIfam" id="TIGR00447">
    <property type="entry name" value="pth"/>
    <property type="match status" value="1"/>
</dbReference>
<dbReference type="InterPro" id="IPR018171">
    <property type="entry name" value="Pept_tRNA_hydro_CS"/>
</dbReference>
<dbReference type="GO" id="GO:0072344">
    <property type="term" value="P:rescue of stalled ribosome"/>
    <property type="evidence" value="ECO:0007669"/>
    <property type="project" value="UniProtKB-UniRule"/>
</dbReference>
<dbReference type="AlphaFoldDB" id="A0A926RU41"/>
<dbReference type="InterPro" id="IPR036416">
    <property type="entry name" value="Pept_tRNA_hydro_sf"/>
</dbReference>
<feature type="binding site" evidence="8">
    <location>
        <position position="112"/>
    </location>
    <ligand>
        <name>tRNA</name>
        <dbReference type="ChEBI" id="CHEBI:17843"/>
    </ligand>
</feature>
<proteinExistence type="inferred from homology"/>
<evidence type="ECO:0000256" key="6">
    <source>
        <dbReference type="ARBA" id="ARBA00048707"/>
    </source>
</evidence>
<dbReference type="RefSeq" id="WP_191140933.1">
    <property type="nucleotide sequence ID" value="NZ_JACXAG020000010.1"/>
</dbReference>
<dbReference type="GO" id="GO:0004045">
    <property type="term" value="F:peptidyl-tRNA hydrolase activity"/>
    <property type="evidence" value="ECO:0007669"/>
    <property type="project" value="UniProtKB-UniRule"/>
</dbReference>
<evidence type="ECO:0000256" key="4">
    <source>
        <dbReference type="ARBA" id="ARBA00022884"/>
    </source>
</evidence>
<feature type="site" description="Discriminates between blocked and unblocked aminoacyl-tRNA" evidence="8">
    <location>
        <position position="9"/>
    </location>
</feature>
<accession>A0A926RU41</accession>
<evidence type="ECO:0000256" key="5">
    <source>
        <dbReference type="ARBA" id="ARBA00038063"/>
    </source>
</evidence>
<keyword evidence="2 8" id="KW-0820">tRNA-binding</keyword>
<feature type="site" description="Stabilizes the basic form of H active site to accept a proton" evidence="8">
    <location>
        <position position="91"/>
    </location>
</feature>
<evidence type="ECO:0000256" key="8">
    <source>
        <dbReference type="HAMAP-Rule" id="MF_00083"/>
    </source>
</evidence>
<feature type="binding site" evidence="8">
    <location>
        <position position="14"/>
    </location>
    <ligand>
        <name>tRNA</name>
        <dbReference type="ChEBI" id="CHEBI:17843"/>
    </ligand>
</feature>
<dbReference type="GO" id="GO:0005737">
    <property type="term" value="C:cytoplasm"/>
    <property type="evidence" value="ECO:0007669"/>
    <property type="project" value="UniProtKB-SubCell"/>
</dbReference>
<keyword evidence="4 8" id="KW-0694">RNA-binding</keyword>
<evidence type="ECO:0000256" key="2">
    <source>
        <dbReference type="ARBA" id="ARBA00022555"/>
    </source>
</evidence>
<evidence type="ECO:0000313" key="12">
    <source>
        <dbReference type="Proteomes" id="UP000661691"/>
    </source>
</evidence>
<evidence type="ECO:0000256" key="3">
    <source>
        <dbReference type="ARBA" id="ARBA00022801"/>
    </source>
</evidence>
<keyword evidence="8" id="KW-0963">Cytoplasm</keyword>
<comment type="similarity">
    <text evidence="5 8 10">Belongs to the PTH family.</text>
</comment>
<protein>
    <recommendedName>
        <fullName evidence="7 8">Peptidyl-tRNA hydrolase</fullName>
        <shortName evidence="8">Pth</shortName>
        <ecNumber evidence="1 8">3.1.1.29</ecNumber>
    </recommendedName>
</protein>
<keyword evidence="3 8" id="KW-0378">Hydrolase</keyword>
<name>A0A926RU41_9BACL</name>